<feature type="transmembrane region" description="Helical" evidence="1">
    <location>
        <begin position="94"/>
        <end position="115"/>
    </location>
</feature>
<name>A0A6N4SWX6_CYTH3</name>
<keyword evidence="3" id="KW-1185">Reference proteome</keyword>
<dbReference type="GO" id="GO:0005886">
    <property type="term" value="C:plasma membrane"/>
    <property type="evidence" value="ECO:0007669"/>
    <property type="project" value="TreeGrafter"/>
</dbReference>
<dbReference type="KEGG" id="chu:CHU_3699"/>
<proteinExistence type="predicted"/>
<dbReference type="Pfam" id="PF04657">
    <property type="entry name" value="DMT_YdcZ"/>
    <property type="match status" value="1"/>
</dbReference>
<sequence length="146" mass="16077">MKMNFTTFIMLAIAGIAVAFQAGVNGALGKQIGTIEAAFTSFFTGTIVLFITLLIMRKGDIFFWKELPWWQLTGGLLGAFYVMTSVLLVPKIGIGSVLLILIIAQLSTSALIDHFGVFTGVPIQIGWRKLCAMVLMFLALYLFYKK</sequence>
<evidence type="ECO:0000313" key="3">
    <source>
        <dbReference type="Proteomes" id="UP000001822"/>
    </source>
</evidence>
<evidence type="ECO:0000256" key="1">
    <source>
        <dbReference type="SAM" id="Phobius"/>
    </source>
</evidence>
<dbReference type="Proteomes" id="UP000001822">
    <property type="component" value="Chromosome"/>
</dbReference>
<evidence type="ECO:0000313" key="2">
    <source>
        <dbReference type="EMBL" id="ABG60932.1"/>
    </source>
</evidence>
<reference evidence="2 3" key="1">
    <citation type="journal article" date="2007" name="Appl. Environ. Microbiol.">
        <title>Genome sequence of the cellulolytic gliding bacterium Cytophaga hutchinsonii.</title>
        <authorList>
            <person name="Xie G."/>
            <person name="Bruce D.C."/>
            <person name="Challacombe J.F."/>
            <person name="Chertkov O."/>
            <person name="Detter J.C."/>
            <person name="Gilna P."/>
            <person name="Han C.S."/>
            <person name="Lucas S."/>
            <person name="Misra M."/>
            <person name="Myers G.L."/>
            <person name="Richardson P."/>
            <person name="Tapia R."/>
            <person name="Thayer N."/>
            <person name="Thompson L.S."/>
            <person name="Brettin T.S."/>
            <person name="Henrissat B."/>
            <person name="Wilson D.B."/>
            <person name="McBride M.J."/>
        </authorList>
    </citation>
    <scope>NUCLEOTIDE SEQUENCE [LARGE SCALE GENOMIC DNA]</scope>
    <source>
        <strain evidence="3">ATCC 33406 / DSM 1761 / CIP 103989 / NBRC 15051 / NCIMB 9469 / D465</strain>
    </source>
</reference>
<feature type="transmembrane region" description="Helical" evidence="1">
    <location>
        <begin position="67"/>
        <end position="88"/>
    </location>
</feature>
<dbReference type="PANTHER" id="PTHR34821">
    <property type="entry name" value="INNER MEMBRANE PROTEIN YDCZ"/>
    <property type="match status" value="1"/>
</dbReference>
<dbReference type="EMBL" id="CP000383">
    <property type="protein sequence ID" value="ABG60932.1"/>
    <property type="molecule type" value="Genomic_DNA"/>
</dbReference>
<feature type="transmembrane region" description="Helical" evidence="1">
    <location>
        <begin position="127"/>
        <end position="144"/>
    </location>
</feature>
<keyword evidence="1" id="KW-0812">Transmembrane</keyword>
<dbReference type="PANTHER" id="PTHR34821:SF2">
    <property type="entry name" value="INNER MEMBRANE PROTEIN YDCZ"/>
    <property type="match status" value="1"/>
</dbReference>
<dbReference type="AlphaFoldDB" id="A0A6N4SWX6"/>
<protein>
    <recommendedName>
        <fullName evidence="4">DMT family transporter</fullName>
    </recommendedName>
</protein>
<organism evidence="2 3">
    <name type="scientific">Cytophaga hutchinsonii (strain ATCC 33406 / DSM 1761 / CIP 103989 / NBRC 15051 / NCIMB 9469 / D465)</name>
    <dbReference type="NCBI Taxonomy" id="269798"/>
    <lineage>
        <taxon>Bacteria</taxon>
        <taxon>Pseudomonadati</taxon>
        <taxon>Bacteroidota</taxon>
        <taxon>Cytophagia</taxon>
        <taxon>Cytophagales</taxon>
        <taxon>Cytophagaceae</taxon>
        <taxon>Cytophaga</taxon>
    </lineage>
</organism>
<keyword evidence="1" id="KW-0472">Membrane</keyword>
<accession>A0A6N4SWX6</accession>
<dbReference type="RefSeq" id="WP_011587037.1">
    <property type="nucleotide sequence ID" value="NZ_FPJX01000004.1"/>
</dbReference>
<keyword evidence="1" id="KW-1133">Transmembrane helix</keyword>
<dbReference type="OrthoDB" id="9097160at2"/>
<gene>
    <name evidence="2" type="ordered locus">CHU_3699</name>
</gene>
<feature type="transmembrane region" description="Helical" evidence="1">
    <location>
        <begin position="37"/>
        <end position="55"/>
    </location>
</feature>
<dbReference type="InterPro" id="IPR006750">
    <property type="entry name" value="YdcZ"/>
</dbReference>
<evidence type="ECO:0008006" key="4">
    <source>
        <dbReference type="Google" id="ProtNLM"/>
    </source>
</evidence>